<dbReference type="Proteomes" id="UP000002729">
    <property type="component" value="Unassembled WGS sequence"/>
</dbReference>
<dbReference type="EMBL" id="GL833688">
    <property type="protein sequence ID" value="EGB02234.1"/>
    <property type="molecule type" value="Genomic_DNA"/>
</dbReference>
<dbReference type="AlphaFoldDB" id="F0YRM5"/>
<name>F0YRM5_AURAN</name>
<feature type="non-terminal residue" evidence="2">
    <location>
        <position position="150"/>
    </location>
</feature>
<evidence type="ECO:0000259" key="1">
    <source>
        <dbReference type="PROSITE" id="PS50106"/>
    </source>
</evidence>
<organism evidence="3">
    <name type="scientific">Aureococcus anophagefferens</name>
    <name type="common">Harmful bloom alga</name>
    <dbReference type="NCBI Taxonomy" id="44056"/>
    <lineage>
        <taxon>Eukaryota</taxon>
        <taxon>Sar</taxon>
        <taxon>Stramenopiles</taxon>
        <taxon>Ochrophyta</taxon>
        <taxon>Pelagophyceae</taxon>
        <taxon>Pelagomonadales</taxon>
        <taxon>Pelagomonadaceae</taxon>
        <taxon>Aureococcus</taxon>
    </lineage>
</organism>
<dbReference type="PROSITE" id="PS50106">
    <property type="entry name" value="PDZ"/>
    <property type="match status" value="1"/>
</dbReference>
<protein>
    <recommendedName>
        <fullName evidence="1">PDZ domain-containing protein</fullName>
    </recommendedName>
</protein>
<proteinExistence type="predicted"/>
<keyword evidence="3" id="KW-1185">Reference proteome</keyword>
<dbReference type="SUPFAM" id="SSF50156">
    <property type="entry name" value="PDZ domain-like"/>
    <property type="match status" value="1"/>
</dbReference>
<evidence type="ECO:0000313" key="3">
    <source>
        <dbReference type="Proteomes" id="UP000002729"/>
    </source>
</evidence>
<dbReference type="KEGG" id="aaf:AURANDRAFT_69071"/>
<sequence>MEGAARTLACLAAVVPPAEWASVHFQNGSVVGVTLVAALPQEVVELRRGSEPSRGVEVPPPPPIVPPGHSVLEVSLALTNGSYGIRIGLDSASRVVITDFTEHEVMAAGALRVGDVVLSVHGFDASRASFDEVVEKFGDAKSADAMVVLG</sequence>
<accession>F0YRM5</accession>
<dbReference type="InterPro" id="IPR001478">
    <property type="entry name" value="PDZ"/>
</dbReference>
<dbReference type="InParanoid" id="F0YRM5"/>
<dbReference type="RefSeq" id="XP_009043067.1">
    <property type="nucleotide sequence ID" value="XM_009044819.1"/>
</dbReference>
<gene>
    <name evidence="2" type="ORF">AURANDRAFT_69071</name>
</gene>
<dbReference type="Gene3D" id="2.30.42.10">
    <property type="match status" value="1"/>
</dbReference>
<dbReference type="InterPro" id="IPR036034">
    <property type="entry name" value="PDZ_sf"/>
</dbReference>
<reference evidence="2 3" key="1">
    <citation type="journal article" date="2011" name="Proc. Natl. Acad. Sci. U.S.A.">
        <title>Niche of harmful alga Aureococcus anophagefferens revealed through ecogenomics.</title>
        <authorList>
            <person name="Gobler C.J."/>
            <person name="Berry D.L."/>
            <person name="Dyhrman S.T."/>
            <person name="Wilhelm S.W."/>
            <person name="Salamov A."/>
            <person name="Lobanov A.V."/>
            <person name="Zhang Y."/>
            <person name="Collier J.L."/>
            <person name="Wurch L.L."/>
            <person name="Kustka A.B."/>
            <person name="Dill B.D."/>
            <person name="Shah M."/>
            <person name="VerBerkmoes N.C."/>
            <person name="Kuo A."/>
            <person name="Terry A."/>
            <person name="Pangilinan J."/>
            <person name="Lindquist E.A."/>
            <person name="Lucas S."/>
            <person name="Paulsen I.T."/>
            <person name="Hattenrath-Lehmann T.K."/>
            <person name="Talmage S.C."/>
            <person name="Walker E.A."/>
            <person name="Koch F."/>
            <person name="Burson A.M."/>
            <person name="Marcoval M.A."/>
            <person name="Tang Y.Z."/>
            <person name="Lecleir G.R."/>
            <person name="Coyne K.J."/>
            <person name="Berg G.M."/>
            <person name="Bertrand E.M."/>
            <person name="Saito M.A."/>
            <person name="Gladyshev V.N."/>
            <person name="Grigoriev I.V."/>
        </authorList>
    </citation>
    <scope>NUCLEOTIDE SEQUENCE [LARGE SCALE GENOMIC DNA]</scope>
    <source>
        <strain evidence="3">CCMP 1984</strain>
    </source>
</reference>
<feature type="domain" description="PDZ" evidence="1">
    <location>
        <begin position="75"/>
        <end position="150"/>
    </location>
</feature>
<dbReference type="GeneID" id="20227219"/>
<evidence type="ECO:0000313" key="2">
    <source>
        <dbReference type="EMBL" id="EGB02234.1"/>
    </source>
</evidence>